<feature type="compositionally biased region" description="Polar residues" evidence="2">
    <location>
        <begin position="834"/>
        <end position="843"/>
    </location>
</feature>
<feature type="repeat" description="TPR" evidence="1">
    <location>
        <begin position="355"/>
        <end position="388"/>
    </location>
</feature>
<protein>
    <submittedName>
        <fullName evidence="3">Lipopolysaccharide assembly protein B</fullName>
    </submittedName>
</protein>
<dbReference type="RefSeq" id="WP_133439232.1">
    <property type="nucleotide sequence ID" value="NZ_CP037954.1"/>
</dbReference>
<accession>A0A4P6ZE19</accession>
<evidence type="ECO:0000256" key="2">
    <source>
        <dbReference type="SAM" id="MobiDB-lite"/>
    </source>
</evidence>
<evidence type="ECO:0000313" key="3">
    <source>
        <dbReference type="EMBL" id="QBO57747.1"/>
    </source>
</evidence>
<reference evidence="3 4" key="1">
    <citation type="submission" date="2019-03" db="EMBL/GenBank/DDBJ databases">
        <authorList>
            <person name="Kim H."/>
            <person name="Yu S.-M."/>
        </authorList>
    </citation>
    <scope>NUCLEOTIDE SEQUENCE [LARGE SCALE GENOMIC DNA]</scope>
    <source>
        <strain evidence="3 4">NBC122</strain>
    </source>
</reference>
<dbReference type="EMBL" id="CP037954">
    <property type="protein sequence ID" value="QBO57747.1"/>
    <property type="molecule type" value="Genomic_DNA"/>
</dbReference>
<dbReference type="Pfam" id="PF13432">
    <property type="entry name" value="TPR_16"/>
    <property type="match status" value="1"/>
</dbReference>
<feature type="region of interest" description="Disordered" evidence="2">
    <location>
        <begin position="789"/>
        <end position="853"/>
    </location>
</feature>
<evidence type="ECO:0000313" key="4">
    <source>
        <dbReference type="Proteomes" id="UP000294419"/>
    </source>
</evidence>
<gene>
    <name evidence="3" type="primary">lapB_3</name>
    <name evidence="3" type="ORF">NBC122_00915</name>
</gene>
<dbReference type="AlphaFoldDB" id="A0A4P6ZE19"/>
<name>A0A4P6ZE19_9FLAO</name>
<dbReference type="SUPFAM" id="SSF48452">
    <property type="entry name" value="TPR-like"/>
    <property type="match status" value="1"/>
</dbReference>
<dbReference type="PROSITE" id="PS50005">
    <property type="entry name" value="TPR"/>
    <property type="match status" value="1"/>
</dbReference>
<organism evidence="3 4">
    <name type="scientific">Chryseobacterium salivictor</name>
    <dbReference type="NCBI Taxonomy" id="2547600"/>
    <lineage>
        <taxon>Bacteria</taxon>
        <taxon>Pseudomonadati</taxon>
        <taxon>Bacteroidota</taxon>
        <taxon>Flavobacteriia</taxon>
        <taxon>Flavobacteriales</taxon>
        <taxon>Weeksellaceae</taxon>
        <taxon>Chryseobacterium group</taxon>
        <taxon>Chryseobacterium</taxon>
    </lineage>
</organism>
<feature type="region of interest" description="Disordered" evidence="2">
    <location>
        <begin position="80"/>
        <end position="128"/>
    </location>
</feature>
<keyword evidence="1" id="KW-0802">TPR repeat</keyword>
<dbReference type="KEGG" id="csal:NBC122_00915"/>
<feature type="compositionally biased region" description="Low complexity" evidence="2">
    <location>
        <begin position="114"/>
        <end position="124"/>
    </location>
</feature>
<proteinExistence type="predicted"/>
<dbReference type="InterPro" id="IPR019734">
    <property type="entry name" value="TPR_rpt"/>
</dbReference>
<feature type="compositionally biased region" description="Polar residues" evidence="2">
    <location>
        <begin position="92"/>
        <end position="105"/>
    </location>
</feature>
<sequence>MKKTILFLLTVTVFNSCSTRKKTNDSVFMKGFFSYYNTLFNSKDALETELKNRDKAHKDNFYAPYIQLLTYDEQPLGTNFQSNSGGMFGNDPMSSELSAVSRNRNSVGPPSPPGGSSSLGSPGSYAMNGHNSGARKGASILEISEAKALKAIANYSVMKGGEEKNKKMFDAYMLLAQSRLYRNKPLEALDGLNFVFANMRKDKRIPLARIYQAQAYSKMEDYHRAEEVFADLKKSKIKKEYRKLLEIYYSEMLLQSGKKQDAVNELDDAFAVNKNRKLRSRIAFLRGQILSELGRNEEARESFALAYKNANDFEFEVKSQIETAKTFNGKDDDYQGARSYLEKISKKGTYASRKNEFYYALGLMAKKAGKKEEAKEFFTQSLKEKVSDPQIRGLTYYEIGKAYFEDSDYLSAGAFFDSSLAVMTYQPAKILLEEQSGNIKKVSANYYLIKRNDSILALTKMPDEERIAYFNKYIEGIKTKEAHEELERKKEERGKGFDTGDYSANSLFAGKTGGFEDFGSNKGGFYFANLGTVAKGESSFKQIWGNRSLNDNWRTSARSASIEDLKNEAMGITAAPDPRRLEPGFYIEKIPTKTADILALKKARDTASLGIGRMYETYFSDTPLATKTLYDLVDTRPEEDLKLQALYQIFAFNYEKNPPAAERAKQMILDEYPYTSYAEFVRNPKNNSFSQSAEEVEKLYAQAFDLYDKEKYNESRTLIDAALEKYPKDALVPKFSLLNAFNSGKTAGKEIMILQLEQIALNYAKTSEGEKAKEMLKYLKSDLEVEATDDSGNVINPKQPAAPVESQKGIPAIESDDPPSVPSFNGRNAKPRSKNSPETNAVQATAVEKLQLK</sequence>
<dbReference type="InterPro" id="IPR011990">
    <property type="entry name" value="TPR-like_helical_dom_sf"/>
</dbReference>
<dbReference type="Proteomes" id="UP000294419">
    <property type="component" value="Chromosome"/>
</dbReference>
<dbReference type="SMART" id="SM00028">
    <property type="entry name" value="TPR"/>
    <property type="match status" value="4"/>
</dbReference>
<evidence type="ECO:0000256" key="1">
    <source>
        <dbReference type="PROSITE-ProRule" id="PRU00339"/>
    </source>
</evidence>
<dbReference type="Gene3D" id="1.25.40.10">
    <property type="entry name" value="Tetratricopeptide repeat domain"/>
    <property type="match status" value="3"/>
</dbReference>
<dbReference type="OrthoDB" id="1522549at2"/>
<keyword evidence="4" id="KW-1185">Reference proteome</keyword>